<keyword evidence="2" id="KW-0812">Transmembrane</keyword>
<feature type="compositionally biased region" description="Low complexity" evidence="1">
    <location>
        <begin position="237"/>
        <end position="250"/>
    </location>
</feature>
<dbReference type="RefSeq" id="XP_008590701.1">
    <property type="nucleotide sequence ID" value="XM_008592479.1"/>
</dbReference>
<evidence type="ECO:0000313" key="3">
    <source>
        <dbReference type="Proteomes" id="UP000694923"/>
    </source>
</evidence>
<organism evidence="3 4">
    <name type="scientific">Galeopterus variegatus</name>
    <name type="common">Malayan flying lemur</name>
    <name type="synonym">Cynocephalus variegatus</name>
    <dbReference type="NCBI Taxonomy" id="482537"/>
    <lineage>
        <taxon>Eukaryota</taxon>
        <taxon>Metazoa</taxon>
        <taxon>Chordata</taxon>
        <taxon>Craniata</taxon>
        <taxon>Vertebrata</taxon>
        <taxon>Euteleostomi</taxon>
        <taxon>Mammalia</taxon>
        <taxon>Eutheria</taxon>
        <taxon>Euarchontoglires</taxon>
        <taxon>Dermoptera</taxon>
        <taxon>Cynocephalidae</taxon>
        <taxon>Galeopterus</taxon>
    </lineage>
</organism>
<feature type="region of interest" description="Disordered" evidence="1">
    <location>
        <begin position="216"/>
        <end position="250"/>
    </location>
</feature>
<feature type="transmembrane region" description="Helical" evidence="2">
    <location>
        <begin position="14"/>
        <end position="35"/>
    </location>
</feature>
<gene>
    <name evidence="4" type="primary">LOC103608033</name>
</gene>
<reference evidence="4" key="1">
    <citation type="submission" date="2025-08" db="UniProtKB">
        <authorList>
            <consortium name="RefSeq"/>
        </authorList>
    </citation>
    <scope>IDENTIFICATION</scope>
</reference>
<keyword evidence="3" id="KW-1185">Reference proteome</keyword>
<keyword evidence="2" id="KW-1133">Transmembrane helix</keyword>
<dbReference type="Proteomes" id="UP000694923">
    <property type="component" value="Unplaced"/>
</dbReference>
<evidence type="ECO:0000256" key="2">
    <source>
        <dbReference type="SAM" id="Phobius"/>
    </source>
</evidence>
<accession>A0ABM0SCW0</accession>
<dbReference type="GeneID" id="103608033"/>
<evidence type="ECO:0000313" key="4">
    <source>
        <dbReference type="RefSeq" id="XP_008590701.1"/>
    </source>
</evidence>
<protein>
    <submittedName>
        <fullName evidence="4">Uncharacterized protein LOC103608033 isoform X1</fullName>
    </submittedName>
</protein>
<proteinExistence type="predicted"/>
<feature type="transmembrane region" description="Helical" evidence="2">
    <location>
        <begin position="77"/>
        <end position="96"/>
    </location>
</feature>
<feature type="transmembrane region" description="Helical" evidence="2">
    <location>
        <begin position="165"/>
        <end position="184"/>
    </location>
</feature>
<keyword evidence="2" id="KW-0472">Membrane</keyword>
<sequence>MPNLLFSWEEDRKFILRGWSLAFSIVSTLLVLSVLDGRIAYIQGSHTGYLGFWIDCRRHKCASLDQVTVLIHMSKGFMLLALALYLVLLPSMSLSFRPVFRRLNKTDFVFSFLGISIVPGVIVQPLVPLWPHPSAGLLILLSLTLFAINCKMLSPRPQVSYRATFYLCWCASALMLWAGALSYLNQVGMWRKGKWTPFRVRQMSCQRRALRRWAPRGISKQQSSDMDPKHIRNLPNSCSTQSDTSSLSKE</sequence>
<evidence type="ECO:0000256" key="1">
    <source>
        <dbReference type="SAM" id="MobiDB-lite"/>
    </source>
</evidence>
<feature type="transmembrane region" description="Helical" evidence="2">
    <location>
        <begin position="133"/>
        <end position="153"/>
    </location>
</feature>
<feature type="transmembrane region" description="Helical" evidence="2">
    <location>
        <begin position="108"/>
        <end position="127"/>
    </location>
</feature>
<name>A0ABM0SCW0_GALVR</name>